<accession>A0A2R6WSN4</accession>
<reference evidence="3" key="1">
    <citation type="journal article" date="2017" name="Cell">
        <title>Insights into land plant evolution garnered from the Marchantia polymorpha genome.</title>
        <authorList>
            <person name="Bowman J.L."/>
            <person name="Kohchi T."/>
            <person name="Yamato K.T."/>
            <person name="Jenkins J."/>
            <person name="Shu S."/>
            <person name="Ishizaki K."/>
            <person name="Yamaoka S."/>
            <person name="Nishihama R."/>
            <person name="Nakamura Y."/>
            <person name="Berger F."/>
            <person name="Adam C."/>
            <person name="Aki S.S."/>
            <person name="Althoff F."/>
            <person name="Araki T."/>
            <person name="Arteaga-Vazquez M.A."/>
            <person name="Balasubrmanian S."/>
            <person name="Barry K."/>
            <person name="Bauer D."/>
            <person name="Boehm C.R."/>
            <person name="Briginshaw L."/>
            <person name="Caballero-Perez J."/>
            <person name="Catarino B."/>
            <person name="Chen F."/>
            <person name="Chiyoda S."/>
            <person name="Chovatia M."/>
            <person name="Davies K.M."/>
            <person name="Delmans M."/>
            <person name="Demura T."/>
            <person name="Dierschke T."/>
            <person name="Dolan L."/>
            <person name="Dorantes-Acosta A.E."/>
            <person name="Eklund D.M."/>
            <person name="Florent S.N."/>
            <person name="Flores-Sandoval E."/>
            <person name="Fujiyama A."/>
            <person name="Fukuzawa H."/>
            <person name="Galik B."/>
            <person name="Grimanelli D."/>
            <person name="Grimwood J."/>
            <person name="Grossniklaus U."/>
            <person name="Hamada T."/>
            <person name="Haseloff J."/>
            <person name="Hetherington A.J."/>
            <person name="Higo A."/>
            <person name="Hirakawa Y."/>
            <person name="Hundley H.N."/>
            <person name="Ikeda Y."/>
            <person name="Inoue K."/>
            <person name="Inoue S.I."/>
            <person name="Ishida S."/>
            <person name="Jia Q."/>
            <person name="Kakita M."/>
            <person name="Kanazawa T."/>
            <person name="Kawai Y."/>
            <person name="Kawashima T."/>
            <person name="Kennedy M."/>
            <person name="Kinose K."/>
            <person name="Kinoshita T."/>
            <person name="Kohara Y."/>
            <person name="Koide E."/>
            <person name="Komatsu K."/>
            <person name="Kopischke S."/>
            <person name="Kubo M."/>
            <person name="Kyozuka J."/>
            <person name="Lagercrantz U."/>
            <person name="Lin S.S."/>
            <person name="Lindquist E."/>
            <person name="Lipzen A.M."/>
            <person name="Lu C.W."/>
            <person name="De Luna E."/>
            <person name="Martienssen R.A."/>
            <person name="Minamino N."/>
            <person name="Mizutani M."/>
            <person name="Mizutani M."/>
            <person name="Mochizuki N."/>
            <person name="Monte I."/>
            <person name="Mosher R."/>
            <person name="Nagasaki H."/>
            <person name="Nakagami H."/>
            <person name="Naramoto S."/>
            <person name="Nishitani K."/>
            <person name="Ohtani M."/>
            <person name="Okamoto T."/>
            <person name="Okumura M."/>
            <person name="Phillips J."/>
            <person name="Pollak B."/>
            <person name="Reinders A."/>
            <person name="Rovekamp M."/>
            <person name="Sano R."/>
            <person name="Sawa S."/>
            <person name="Schmid M.W."/>
            <person name="Shirakawa M."/>
            <person name="Solano R."/>
            <person name="Spunde A."/>
            <person name="Suetsugu N."/>
            <person name="Sugano S."/>
            <person name="Sugiyama A."/>
            <person name="Sun R."/>
            <person name="Suzuki Y."/>
            <person name="Takenaka M."/>
            <person name="Takezawa D."/>
            <person name="Tomogane H."/>
            <person name="Tsuzuki M."/>
            <person name="Ueda T."/>
            <person name="Umeda M."/>
            <person name="Ward J.M."/>
            <person name="Watanabe Y."/>
            <person name="Yazaki K."/>
            <person name="Yokoyama R."/>
            <person name="Yoshitake Y."/>
            <person name="Yotsui I."/>
            <person name="Zachgo S."/>
            <person name="Schmutz J."/>
        </authorList>
    </citation>
    <scope>NUCLEOTIDE SEQUENCE [LARGE SCALE GENOMIC DNA]</scope>
    <source>
        <strain evidence="3">Tak-1</strain>
    </source>
</reference>
<gene>
    <name evidence="2" type="ORF">MARPO_0061s0086</name>
</gene>
<dbReference type="Gramene" id="Mp1g24350.1">
    <property type="protein sequence ID" value="Mp1g24350.1.cds"/>
    <property type="gene ID" value="Mp1g24350"/>
</dbReference>
<evidence type="ECO:0000313" key="3">
    <source>
        <dbReference type="Proteomes" id="UP000244005"/>
    </source>
</evidence>
<protein>
    <submittedName>
        <fullName evidence="2">Uncharacterized protein</fullName>
    </submittedName>
</protein>
<feature type="region of interest" description="Disordered" evidence="1">
    <location>
        <begin position="58"/>
        <end position="85"/>
    </location>
</feature>
<dbReference type="OMA" id="RADRSQW"/>
<feature type="compositionally biased region" description="Pro residues" evidence="1">
    <location>
        <begin position="72"/>
        <end position="83"/>
    </location>
</feature>
<evidence type="ECO:0000313" key="2">
    <source>
        <dbReference type="EMBL" id="PTQ36834.1"/>
    </source>
</evidence>
<sequence length="299" mass="33138">MSVVQSLRRAAAPLRSCAARYLGGAAPCGRKFAVDVAALDLKATQCFLPRMFSADSDSGILSHPEPSADQGPPQPTPFSPPNPAARLILRRSGDPIDIGPDASAASYSSANGSPKISARVANAPKFMFKSDLLWFLKGCNLRPEDMTIMYDLRYRPKYVQVDFSSVESFRLAQRTLAMKGRLGGRYLKLTREDPMMDDINLGLKQFRGRSLLMQKIPGALVTEDVERFFSGFVLDGNFPVKFLRTLTAGGKRSPVGPSKNEYELRALVRFRNESEALRALREKQGSFCMEKAVDLRFME</sequence>
<keyword evidence="3" id="KW-1185">Reference proteome</keyword>
<dbReference type="Proteomes" id="UP000244005">
    <property type="component" value="Unassembled WGS sequence"/>
</dbReference>
<name>A0A2R6WSN4_MARPO</name>
<proteinExistence type="predicted"/>
<organism evidence="2 3">
    <name type="scientific">Marchantia polymorpha</name>
    <name type="common">Common liverwort</name>
    <name type="synonym">Marchantia aquatica</name>
    <dbReference type="NCBI Taxonomy" id="3197"/>
    <lineage>
        <taxon>Eukaryota</taxon>
        <taxon>Viridiplantae</taxon>
        <taxon>Streptophyta</taxon>
        <taxon>Embryophyta</taxon>
        <taxon>Marchantiophyta</taxon>
        <taxon>Marchantiopsida</taxon>
        <taxon>Marchantiidae</taxon>
        <taxon>Marchantiales</taxon>
        <taxon>Marchantiaceae</taxon>
        <taxon>Marchantia</taxon>
    </lineage>
</organism>
<dbReference type="OrthoDB" id="2013327at2759"/>
<dbReference type="PANTHER" id="PTHR48167">
    <property type="entry name" value="EXPRESSED PROTEIN"/>
    <property type="match status" value="1"/>
</dbReference>
<dbReference type="PANTHER" id="PTHR48167:SF2">
    <property type="entry name" value="EXPRESSED PROTEIN"/>
    <property type="match status" value="1"/>
</dbReference>
<evidence type="ECO:0000256" key="1">
    <source>
        <dbReference type="SAM" id="MobiDB-lite"/>
    </source>
</evidence>
<dbReference type="EMBL" id="KZ772733">
    <property type="protein sequence ID" value="PTQ36834.1"/>
    <property type="molecule type" value="Genomic_DNA"/>
</dbReference>
<dbReference type="AlphaFoldDB" id="A0A2R6WSN4"/>